<evidence type="ECO:0000259" key="1">
    <source>
        <dbReference type="Pfam" id="PF19054"/>
    </source>
</evidence>
<reference evidence="2 3" key="1">
    <citation type="submission" date="2018-03" db="EMBL/GenBank/DDBJ databases">
        <title>Genomic Encyclopedia of Archaeal and Bacterial Type Strains, Phase II (KMG-II): from individual species to whole genera.</title>
        <authorList>
            <person name="Goeker M."/>
        </authorList>
    </citation>
    <scope>NUCLEOTIDE SEQUENCE [LARGE SCALE GENOMIC DNA]</scope>
    <source>
        <strain evidence="2 3">DSM 45601</strain>
    </source>
</reference>
<dbReference type="EMBL" id="PVZC01000001">
    <property type="protein sequence ID" value="PRY01705.1"/>
    <property type="molecule type" value="Genomic_DNA"/>
</dbReference>
<gene>
    <name evidence="2" type="ORF">CLV72_101289</name>
</gene>
<dbReference type="Proteomes" id="UP000237846">
    <property type="component" value="Unassembled WGS sequence"/>
</dbReference>
<dbReference type="InterPro" id="IPR043917">
    <property type="entry name" value="DUF5753"/>
</dbReference>
<protein>
    <recommendedName>
        <fullName evidence="1">DUF5753 domain-containing protein</fullName>
    </recommendedName>
</protein>
<proteinExistence type="predicted"/>
<dbReference type="AlphaFoldDB" id="A0A2T0QCS1"/>
<name>A0A2T0QCS1_9ACTN</name>
<sequence length="228" mass="25301">METGKRSPTKAMLSALDNALDADGELRTFWERLTGSGRPAYIEEIATTILHAEAVYEYQVLTWPAHLQSQVYVEACMRLGTPWISAEERSRRAAERAAYAEAVTSSSTPHLWLVVDSSLLERRYGGDEVALKQLSFILDLVDRDRLTFQVIPAGSPRHPGDSGVFKLITTDTGQEVGYVESRLEGQVTSSPQHVAHWRMLFAALQSAALTPEASRDALRKEIQVISSE</sequence>
<evidence type="ECO:0000313" key="2">
    <source>
        <dbReference type="EMBL" id="PRY01705.1"/>
    </source>
</evidence>
<organism evidence="2 3">
    <name type="scientific">Allonocardiopsis opalescens</name>
    <dbReference type="NCBI Taxonomy" id="1144618"/>
    <lineage>
        <taxon>Bacteria</taxon>
        <taxon>Bacillati</taxon>
        <taxon>Actinomycetota</taxon>
        <taxon>Actinomycetes</taxon>
        <taxon>Streptosporangiales</taxon>
        <taxon>Allonocardiopsis</taxon>
    </lineage>
</organism>
<dbReference type="Pfam" id="PF19054">
    <property type="entry name" value="DUF5753"/>
    <property type="match status" value="1"/>
</dbReference>
<feature type="domain" description="DUF5753" evidence="1">
    <location>
        <begin position="51"/>
        <end position="219"/>
    </location>
</feature>
<keyword evidence="3" id="KW-1185">Reference proteome</keyword>
<evidence type="ECO:0000313" key="3">
    <source>
        <dbReference type="Proteomes" id="UP000237846"/>
    </source>
</evidence>
<comment type="caution">
    <text evidence="2">The sequence shown here is derived from an EMBL/GenBank/DDBJ whole genome shotgun (WGS) entry which is preliminary data.</text>
</comment>
<accession>A0A2T0QCS1</accession>